<dbReference type="InterPro" id="IPR013088">
    <property type="entry name" value="Znf_NHR/GATA"/>
</dbReference>
<keyword evidence="2" id="KW-0963">Cytoplasm</keyword>
<evidence type="ECO:0000313" key="14">
    <source>
        <dbReference type="Ensembl" id="ENSBMSP00010008924.1"/>
    </source>
</evidence>
<feature type="domain" description="Nuclear receptor" evidence="13">
    <location>
        <begin position="8"/>
        <end position="82"/>
    </location>
</feature>
<accession>A0A8C0CQ33</accession>
<keyword evidence="10" id="KW-0804">Transcription</keyword>
<keyword evidence="7" id="KW-0805">Transcription regulation</keyword>
<evidence type="ECO:0000256" key="4">
    <source>
        <dbReference type="ARBA" id="ARBA00022723"/>
    </source>
</evidence>
<evidence type="ECO:0000256" key="10">
    <source>
        <dbReference type="ARBA" id="ARBA00023163"/>
    </source>
</evidence>
<dbReference type="OMA" id="HATGCHF"/>
<dbReference type="PANTHER" id="PTHR24082">
    <property type="entry name" value="NUCLEAR HORMONE RECEPTOR"/>
    <property type="match status" value="1"/>
</dbReference>
<dbReference type="GO" id="GO:0045944">
    <property type="term" value="P:positive regulation of transcription by RNA polymerase II"/>
    <property type="evidence" value="ECO:0007669"/>
    <property type="project" value="TreeGrafter"/>
</dbReference>
<dbReference type="AlphaFoldDB" id="A0A8C0CQ33"/>
<keyword evidence="8" id="KW-0238">DNA-binding</keyword>
<evidence type="ECO:0000256" key="9">
    <source>
        <dbReference type="ARBA" id="ARBA00023159"/>
    </source>
</evidence>
<evidence type="ECO:0000256" key="6">
    <source>
        <dbReference type="ARBA" id="ARBA00022833"/>
    </source>
</evidence>
<keyword evidence="3" id="KW-0597">Phosphoprotein</keyword>
<dbReference type="GO" id="GO:0004879">
    <property type="term" value="F:nuclear receptor activity"/>
    <property type="evidence" value="ECO:0007669"/>
    <property type="project" value="TreeGrafter"/>
</dbReference>
<keyword evidence="6" id="KW-0862">Zinc</keyword>
<dbReference type="SMART" id="SM00399">
    <property type="entry name" value="ZnF_C4"/>
    <property type="match status" value="1"/>
</dbReference>
<dbReference type="GO" id="GO:0000978">
    <property type="term" value="F:RNA polymerase II cis-regulatory region sequence-specific DNA binding"/>
    <property type="evidence" value="ECO:0007669"/>
    <property type="project" value="TreeGrafter"/>
</dbReference>
<dbReference type="Ensembl" id="ENSBMST00010009944.1">
    <property type="protein sequence ID" value="ENSBMSP00010008924.1"/>
    <property type="gene ID" value="ENSBMSG00010006555.1"/>
</dbReference>
<comment type="subcellular location">
    <subcellularLocation>
        <location evidence="1">Cytoplasm</location>
    </subcellularLocation>
</comment>
<dbReference type="PANTHER" id="PTHR24082:SF231">
    <property type="entry name" value="NUCLEAR RECEPTOR SUBFAMILY 1 GROUP I MEMBER 3"/>
    <property type="match status" value="1"/>
</dbReference>
<evidence type="ECO:0000259" key="13">
    <source>
        <dbReference type="PROSITE" id="PS51030"/>
    </source>
</evidence>
<evidence type="ECO:0000256" key="2">
    <source>
        <dbReference type="ARBA" id="ARBA00022490"/>
    </source>
</evidence>
<evidence type="ECO:0000256" key="5">
    <source>
        <dbReference type="ARBA" id="ARBA00022771"/>
    </source>
</evidence>
<organism evidence="14">
    <name type="scientific">Balaenoptera musculus</name>
    <name type="common">Blue whale</name>
    <dbReference type="NCBI Taxonomy" id="9771"/>
    <lineage>
        <taxon>Eukaryota</taxon>
        <taxon>Metazoa</taxon>
        <taxon>Chordata</taxon>
        <taxon>Craniata</taxon>
        <taxon>Vertebrata</taxon>
        <taxon>Euteleostomi</taxon>
        <taxon>Mammalia</taxon>
        <taxon>Eutheria</taxon>
        <taxon>Laurasiatheria</taxon>
        <taxon>Artiodactyla</taxon>
        <taxon>Whippomorpha</taxon>
        <taxon>Cetacea</taxon>
        <taxon>Mysticeti</taxon>
        <taxon>Balaenopteridae</taxon>
        <taxon>Balaenoptera</taxon>
    </lineage>
</organism>
<evidence type="ECO:0000256" key="8">
    <source>
        <dbReference type="ARBA" id="ARBA00023125"/>
    </source>
</evidence>
<dbReference type="PROSITE" id="PS51030">
    <property type="entry name" value="NUCLEAR_REC_DBD_2"/>
    <property type="match status" value="1"/>
</dbReference>
<dbReference type="GO" id="GO:0005737">
    <property type="term" value="C:cytoplasm"/>
    <property type="evidence" value="ECO:0007669"/>
    <property type="project" value="UniProtKB-SubCell"/>
</dbReference>
<evidence type="ECO:0000256" key="7">
    <source>
        <dbReference type="ARBA" id="ARBA00023015"/>
    </source>
</evidence>
<dbReference type="InterPro" id="IPR001628">
    <property type="entry name" value="Znf_hrmn_rcpt"/>
</dbReference>
<dbReference type="GO" id="GO:0000122">
    <property type="term" value="P:negative regulation of transcription by RNA polymerase II"/>
    <property type="evidence" value="ECO:0007669"/>
    <property type="project" value="TreeGrafter"/>
</dbReference>
<reference evidence="14" key="1">
    <citation type="submission" date="2023-09" db="UniProtKB">
        <authorList>
            <consortium name="Ensembl"/>
        </authorList>
    </citation>
    <scope>IDENTIFICATION</scope>
</reference>
<evidence type="ECO:0000256" key="11">
    <source>
        <dbReference type="ARBA" id="ARBA00023170"/>
    </source>
</evidence>
<dbReference type="GeneTree" id="ENSGT00940000160641"/>
<keyword evidence="4" id="KW-0479">Metal-binding</keyword>
<evidence type="ECO:0000256" key="12">
    <source>
        <dbReference type="ARBA" id="ARBA00023242"/>
    </source>
</evidence>
<protein>
    <recommendedName>
        <fullName evidence="13">Nuclear receptor domain-containing protein</fullName>
    </recommendedName>
</protein>
<keyword evidence="12" id="KW-0539">Nucleus</keyword>
<dbReference type="Gene3D" id="3.30.50.10">
    <property type="entry name" value="Erythroid Transcription Factor GATA-1, subunit A"/>
    <property type="match status" value="1"/>
</dbReference>
<evidence type="ECO:0000256" key="1">
    <source>
        <dbReference type="ARBA" id="ARBA00004496"/>
    </source>
</evidence>
<keyword evidence="11" id="KW-0675">Receptor</keyword>
<proteinExistence type="predicted"/>
<dbReference type="SUPFAM" id="SSF57716">
    <property type="entry name" value="Glucocorticoid receptor-like (DNA-binding domain)"/>
    <property type="match status" value="1"/>
</dbReference>
<dbReference type="GO" id="GO:0008270">
    <property type="term" value="F:zinc ion binding"/>
    <property type="evidence" value="ECO:0007669"/>
    <property type="project" value="UniProtKB-KW"/>
</dbReference>
<name>A0A8C0CQ33_BALMU</name>
<dbReference type="Pfam" id="PF00105">
    <property type="entry name" value="zf-C4"/>
    <property type="match status" value="1"/>
</dbReference>
<dbReference type="PRINTS" id="PR00047">
    <property type="entry name" value="STROIDFINGER"/>
</dbReference>
<dbReference type="GO" id="GO:0030154">
    <property type="term" value="P:cell differentiation"/>
    <property type="evidence" value="ECO:0007669"/>
    <property type="project" value="TreeGrafter"/>
</dbReference>
<sequence length="118" mass="13058">RASEEDEPRNCVVCRHATGCHFHALPFEDCKGSFRRTVSKSTGLTCPFAGSWKVNKAQRRHCPACRLQKCLDAGMKKDTSSSSVHPSPAAHPVPCTASAHAFRRHQRFHGTANHQAHQ</sequence>
<evidence type="ECO:0000256" key="3">
    <source>
        <dbReference type="ARBA" id="ARBA00022553"/>
    </source>
</evidence>
<keyword evidence="5" id="KW-0863">Zinc-finger</keyword>
<keyword evidence="9" id="KW-0010">Activator</keyword>
<dbReference type="InterPro" id="IPR050234">
    <property type="entry name" value="Nuclear_hormone_rcpt_NR1"/>
</dbReference>